<feature type="transmembrane region" description="Helical" evidence="5">
    <location>
        <begin position="66"/>
        <end position="87"/>
    </location>
</feature>
<feature type="transmembrane region" description="Helical" evidence="5">
    <location>
        <begin position="34"/>
        <end position="54"/>
    </location>
</feature>
<evidence type="ECO:0000256" key="1">
    <source>
        <dbReference type="ARBA" id="ARBA00004141"/>
    </source>
</evidence>
<sequence length="127" mass="14235">LDMLFNLAFFVYFGTIIPWSSFNDAGGYLTLWKLATITMLILIFGRLPAVIALYRAIPAVRTWREAVFVGWFGPMGVGAIFYAMLAVEELAKDKQQSMVRELLFPVVSFLVLSSVIVHGITVPVFQL</sequence>
<dbReference type="PANTHER" id="PTHR31382">
    <property type="entry name" value="NA(+)/H(+) ANTIPORTER"/>
    <property type="match status" value="1"/>
</dbReference>
<reference evidence="8" key="1">
    <citation type="journal article" date="2018" name="Nat. Microbiol.">
        <title>Leveraging single-cell genomics to expand the fungal tree of life.</title>
        <authorList>
            <person name="Ahrendt S.R."/>
            <person name="Quandt C.A."/>
            <person name="Ciobanu D."/>
            <person name="Clum A."/>
            <person name="Salamov A."/>
            <person name="Andreopoulos B."/>
            <person name="Cheng J.F."/>
            <person name="Woyke T."/>
            <person name="Pelin A."/>
            <person name="Henrissat B."/>
            <person name="Reynolds N.K."/>
            <person name="Benny G.L."/>
            <person name="Smith M.E."/>
            <person name="James T.Y."/>
            <person name="Grigoriev I.V."/>
        </authorList>
    </citation>
    <scope>NUCLEOTIDE SEQUENCE [LARGE SCALE GENOMIC DNA]</scope>
    <source>
        <strain evidence="8">RSA 1356</strain>
    </source>
</reference>
<dbReference type="GO" id="GO:0015385">
    <property type="term" value="F:sodium:proton antiporter activity"/>
    <property type="evidence" value="ECO:0007669"/>
    <property type="project" value="InterPro"/>
</dbReference>
<dbReference type="GO" id="GO:0005886">
    <property type="term" value="C:plasma membrane"/>
    <property type="evidence" value="ECO:0007669"/>
    <property type="project" value="InterPro"/>
</dbReference>
<accession>A0A4P9XLI6</accession>
<dbReference type="OrthoDB" id="2190219at2759"/>
<dbReference type="InterPro" id="IPR004712">
    <property type="entry name" value="Na+/H+_antiporter_fungi"/>
</dbReference>
<comment type="subcellular location">
    <subcellularLocation>
        <location evidence="1">Membrane</location>
        <topology evidence="1">Multi-pass membrane protein</topology>
    </subcellularLocation>
</comment>
<dbReference type="InterPro" id="IPR006153">
    <property type="entry name" value="Cation/H_exchanger_TM"/>
</dbReference>
<feature type="transmembrane region" description="Helical" evidence="5">
    <location>
        <begin position="5"/>
        <end position="22"/>
    </location>
</feature>
<dbReference type="GO" id="GO:0120029">
    <property type="term" value="P:proton export across plasma membrane"/>
    <property type="evidence" value="ECO:0007669"/>
    <property type="project" value="InterPro"/>
</dbReference>
<dbReference type="EMBL" id="KZ992828">
    <property type="protein sequence ID" value="RKP06734.1"/>
    <property type="molecule type" value="Genomic_DNA"/>
</dbReference>
<evidence type="ECO:0000256" key="5">
    <source>
        <dbReference type="SAM" id="Phobius"/>
    </source>
</evidence>
<keyword evidence="8" id="KW-1185">Reference proteome</keyword>
<feature type="non-terminal residue" evidence="7">
    <location>
        <position position="1"/>
    </location>
</feature>
<keyword evidence="3 5" id="KW-1133">Transmembrane helix</keyword>
<evidence type="ECO:0000313" key="7">
    <source>
        <dbReference type="EMBL" id="RKP06734.1"/>
    </source>
</evidence>
<dbReference type="Proteomes" id="UP000271241">
    <property type="component" value="Unassembled WGS sequence"/>
</dbReference>
<gene>
    <name evidence="7" type="ORF">THASP1DRAFT_3386</name>
</gene>
<dbReference type="GO" id="GO:0036376">
    <property type="term" value="P:sodium ion export across plasma membrane"/>
    <property type="evidence" value="ECO:0007669"/>
    <property type="project" value="InterPro"/>
</dbReference>
<organism evidence="7 8">
    <name type="scientific">Thamnocephalis sphaerospora</name>
    <dbReference type="NCBI Taxonomy" id="78915"/>
    <lineage>
        <taxon>Eukaryota</taxon>
        <taxon>Fungi</taxon>
        <taxon>Fungi incertae sedis</taxon>
        <taxon>Zoopagomycota</taxon>
        <taxon>Zoopagomycotina</taxon>
        <taxon>Zoopagomycetes</taxon>
        <taxon>Zoopagales</taxon>
        <taxon>Sigmoideomycetaceae</taxon>
        <taxon>Thamnocephalis</taxon>
    </lineage>
</organism>
<evidence type="ECO:0000256" key="3">
    <source>
        <dbReference type="ARBA" id="ARBA00022989"/>
    </source>
</evidence>
<feature type="transmembrane region" description="Helical" evidence="5">
    <location>
        <begin position="102"/>
        <end position="125"/>
    </location>
</feature>
<protein>
    <recommendedName>
        <fullName evidence="6">Cation/H+ exchanger transmembrane domain-containing protein</fullName>
    </recommendedName>
</protein>
<name>A0A4P9XLI6_9FUNG</name>
<evidence type="ECO:0000256" key="2">
    <source>
        <dbReference type="ARBA" id="ARBA00022692"/>
    </source>
</evidence>
<dbReference type="STRING" id="78915.A0A4P9XLI6"/>
<feature type="domain" description="Cation/H+ exchanger transmembrane" evidence="6">
    <location>
        <begin position="4"/>
        <end position="124"/>
    </location>
</feature>
<dbReference type="GO" id="GO:0042391">
    <property type="term" value="P:regulation of membrane potential"/>
    <property type="evidence" value="ECO:0007669"/>
    <property type="project" value="InterPro"/>
</dbReference>
<feature type="non-terminal residue" evidence="7">
    <location>
        <position position="127"/>
    </location>
</feature>
<evidence type="ECO:0000259" key="6">
    <source>
        <dbReference type="Pfam" id="PF00999"/>
    </source>
</evidence>
<proteinExistence type="predicted"/>
<dbReference type="PANTHER" id="PTHR31382:SF1">
    <property type="entry name" value="SODIUM ION_PROTON EXCHANGER (EUROFUNG)"/>
    <property type="match status" value="1"/>
</dbReference>
<evidence type="ECO:0000256" key="4">
    <source>
        <dbReference type="ARBA" id="ARBA00023136"/>
    </source>
</evidence>
<evidence type="ECO:0000313" key="8">
    <source>
        <dbReference type="Proteomes" id="UP000271241"/>
    </source>
</evidence>
<dbReference type="Pfam" id="PF00999">
    <property type="entry name" value="Na_H_Exchanger"/>
    <property type="match status" value="1"/>
</dbReference>
<keyword evidence="4 5" id="KW-0472">Membrane</keyword>
<dbReference type="AlphaFoldDB" id="A0A4P9XLI6"/>
<keyword evidence="2 5" id="KW-0812">Transmembrane</keyword>